<sequence>MSAMPFLAPLLDHQERLQGSTLINSWQPLLETLGQIDPIAELSEHTHHFSDLSQGEINIEKFEEDFNQLEPVRKTKL</sequence>
<gene>
    <name evidence="1" type="ORF">BGC07_03730</name>
</gene>
<dbReference type="EMBL" id="MDTU01000001">
    <property type="protein sequence ID" value="ODN42207.1"/>
    <property type="molecule type" value="Genomic_DNA"/>
</dbReference>
<evidence type="ECO:0000313" key="2">
    <source>
        <dbReference type="Proteomes" id="UP000094329"/>
    </source>
</evidence>
<accession>A0ABX3A026</accession>
<reference evidence="1 2" key="1">
    <citation type="submission" date="2016-08" db="EMBL/GenBank/DDBJ databases">
        <title>Draft genome sequence of Candidatus Piscirickettsia litoralis, from seawater.</title>
        <authorList>
            <person name="Wan X."/>
            <person name="Lee A.J."/>
            <person name="Hou S."/>
            <person name="Donachie S.P."/>
        </authorList>
    </citation>
    <scope>NUCLEOTIDE SEQUENCE [LARGE SCALE GENOMIC DNA]</scope>
    <source>
        <strain evidence="1 2">Y2</strain>
    </source>
</reference>
<evidence type="ECO:0000313" key="1">
    <source>
        <dbReference type="EMBL" id="ODN42207.1"/>
    </source>
</evidence>
<organism evidence="1 2">
    <name type="scientific">Piscirickettsia litoralis</name>
    <dbReference type="NCBI Taxonomy" id="1891921"/>
    <lineage>
        <taxon>Bacteria</taxon>
        <taxon>Pseudomonadati</taxon>
        <taxon>Pseudomonadota</taxon>
        <taxon>Gammaproteobacteria</taxon>
        <taxon>Thiotrichales</taxon>
        <taxon>Piscirickettsiaceae</taxon>
        <taxon>Piscirickettsia</taxon>
    </lineage>
</organism>
<keyword evidence="2" id="KW-1185">Reference proteome</keyword>
<dbReference type="RefSeq" id="WP_069312005.1">
    <property type="nucleotide sequence ID" value="NZ_MDTU01000001.1"/>
</dbReference>
<dbReference type="Proteomes" id="UP000094329">
    <property type="component" value="Unassembled WGS sequence"/>
</dbReference>
<proteinExistence type="predicted"/>
<protein>
    <submittedName>
        <fullName evidence="1">Uncharacterized protein</fullName>
    </submittedName>
</protein>
<name>A0ABX3A026_9GAMM</name>
<comment type="caution">
    <text evidence="1">The sequence shown here is derived from an EMBL/GenBank/DDBJ whole genome shotgun (WGS) entry which is preliminary data.</text>
</comment>